<evidence type="ECO:0000256" key="3">
    <source>
        <dbReference type="ARBA" id="ARBA00022821"/>
    </source>
</evidence>
<dbReference type="Gramene" id="Psat4g088480.2">
    <property type="protein sequence ID" value="Psat4g088480.2.cds"/>
    <property type="gene ID" value="Psat4g088480"/>
</dbReference>
<feature type="domain" description="RPW8" evidence="4">
    <location>
        <begin position="1"/>
        <end position="150"/>
    </location>
</feature>
<dbReference type="PROSITE" id="PS51153">
    <property type="entry name" value="RPW8"/>
    <property type="match status" value="1"/>
</dbReference>
<evidence type="ECO:0000256" key="2">
    <source>
        <dbReference type="ARBA" id="ARBA00022737"/>
    </source>
</evidence>
<dbReference type="Pfam" id="PF05659">
    <property type="entry name" value="RPW8"/>
    <property type="match status" value="1"/>
</dbReference>
<organism evidence="5 6">
    <name type="scientific">Pisum sativum</name>
    <name type="common">Garden pea</name>
    <name type="synonym">Lathyrus oleraceus</name>
    <dbReference type="NCBI Taxonomy" id="3888"/>
    <lineage>
        <taxon>Eukaryota</taxon>
        <taxon>Viridiplantae</taxon>
        <taxon>Streptophyta</taxon>
        <taxon>Embryophyta</taxon>
        <taxon>Tracheophyta</taxon>
        <taxon>Spermatophyta</taxon>
        <taxon>Magnoliopsida</taxon>
        <taxon>eudicotyledons</taxon>
        <taxon>Gunneridae</taxon>
        <taxon>Pentapetalae</taxon>
        <taxon>rosids</taxon>
        <taxon>fabids</taxon>
        <taxon>Fabales</taxon>
        <taxon>Fabaceae</taxon>
        <taxon>Papilionoideae</taxon>
        <taxon>50 kb inversion clade</taxon>
        <taxon>NPAAA clade</taxon>
        <taxon>Hologalegina</taxon>
        <taxon>IRL clade</taxon>
        <taxon>Fabeae</taxon>
        <taxon>Lathyrus</taxon>
    </lineage>
</organism>
<dbReference type="PRINTS" id="PR00364">
    <property type="entry name" value="DISEASERSIST"/>
</dbReference>
<evidence type="ECO:0000256" key="1">
    <source>
        <dbReference type="ARBA" id="ARBA00008894"/>
    </source>
</evidence>
<dbReference type="GO" id="GO:0006952">
    <property type="term" value="P:defense response"/>
    <property type="evidence" value="ECO:0007669"/>
    <property type="project" value="UniProtKB-KW"/>
</dbReference>
<dbReference type="Proteomes" id="UP001058974">
    <property type="component" value="Chromosome 4"/>
</dbReference>
<dbReference type="InterPro" id="IPR036388">
    <property type="entry name" value="WH-like_DNA-bd_sf"/>
</dbReference>
<dbReference type="Gramene" id="PSAT_LOCUS17192_t1">
    <property type="protein sequence ID" value="CAL5197673.1"/>
    <property type="gene ID" value="PSAT_LOCUS17192"/>
</dbReference>
<dbReference type="Gene3D" id="3.40.50.300">
    <property type="entry name" value="P-loop containing nucleotide triphosphate hydrolases"/>
    <property type="match status" value="1"/>
</dbReference>
<dbReference type="Gramene" id="Psat04G0270100-T1">
    <property type="protein sequence ID" value="KAI5418164.1"/>
    <property type="gene ID" value="KIW84_042701"/>
</dbReference>
<sequence length="790" mass="89605">MAGLVEGALLGAVVQEGAKPITNQISKALNFKTTRQNLDSLVDRLMPFAEEINLLDEETDPPNKEPERLIQELKQGKELVNKYCKVPWWKFCFLPFYQGKLHALEVKIVRSVTLVTAISTARDVKKVTYIVADMKRRQFNRLCDPPAKPDHTVGLDFLLNHLKNWVLGKDGSVRVLTGLARSGKTTLATLLCWDDQVRGKFGKNILFLSKTSNVENIVLNLFQHCGHDEPCLVDNGDALKQLSSLLKKIGEGRPLMLVLDNVCPGLESFVETLQVQVPFCKILIISRVVFPRFETLFLRPLGIDDAVTLFRRFALPDDVKRGTYVPDDEYVQQVANSCWGSPETLKLIGGSLRGQPVAVWKKMVKLLSKGHSIACSNPNLLNLLQKNLEDALENNPIIKECFMDLGLFFEEKKIPVAALIDMWTELNDLDDDNIDGMNFVHELDNMNLANIVVARKVTSHIDNYYNHHFLTQYDLLKEIALIQARKKPYEQRERLIFDINENSWDQKNQQNTIARTLSISTDKMLTPDWSNIVKVEQVEVLILNLHTNKYTLPDCIKKMTKLKVLIITNYNGFSFAELDNFEILDCLPNLRIIRLQQVSVPSLCTLNSLRKLSLYNCKTRHDFQSDAVSISEVLPNLEELCIDYCKDLVTLPAGFCYITSLKKLSITRCINFLGPPQEIGNLENLKVLRLSSCAELGEMPASIGNLHELHFLDVSGCASLHSLPEEFGELHNLKELHMTGFSTLPMSVTKLESLKYLICDQETAECWEHFKPSLPNLKIEEAEVNLFIIV</sequence>
<dbReference type="EMBL" id="JAMSHJ010000004">
    <property type="protein sequence ID" value="KAI5418164.1"/>
    <property type="molecule type" value="Genomic_DNA"/>
</dbReference>
<dbReference type="InterPro" id="IPR008808">
    <property type="entry name" value="Powdery_mildew-R_dom"/>
</dbReference>
<comment type="caution">
    <text evidence="5">The sequence shown here is derived from an EMBL/GenBank/DDBJ whole genome shotgun (WGS) entry which is preliminary data.</text>
</comment>
<dbReference type="PANTHER" id="PTHR36766">
    <property type="entry name" value="PLANT BROAD-SPECTRUM MILDEW RESISTANCE PROTEIN RPW8"/>
    <property type="match status" value="1"/>
</dbReference>
<dbReference type="InterPro" id="IPR027417">
    <property type="entry name" value="P-loop_NTPase"/>
</dbReference>
<name>A0A9D5ATE2_PEA</name>
<dbReference type="PANTHER" id="PTHR36766:SF21">
    <property type="entry name" value="NB-ARC DOMAIN DISEASE RESISTANCE PROTEIN"/>
    <property type="match status" value="1"/>
</dbReference>
<protein>
    <recommendedName>
        <fullName evidence="4">RPW8 domain-containing protein</fullName>
    </recommendedName>
</protein>
<keyword evidence="6" id="KW-1185">Reference proteome</keyword>
<evidence type="ECO:0000313" key="6">
    <source>
        <dbReference type="Proteomes" id="UP001058974"/>
    </source>
</evidence>
<comment type="similarity">
    <text evidence="1">Belongs to the disease resistance NB-LRR family.</text>
</comment>
<dbReference type="GO" id="GO:0043531">
    <property type="term" value="F:ADP binding"/>
    <property type="evidence" value="ECO:0007669"/>
    <property type="project" value="InterPro"/>
</dbReference>
<gene>
    <name evidence="5" type="ORF">KIW84_042701</name>
</gene>
<dbReference type="InterPro" id="IPR055414">
    <property type="entry name" value="LRR_R13L4/SHOC2-like"/>
</dbReference>
<dbReference type="Pfam" id="PF23598">
    <property type="entry name" value="LRR_14"/>
    <property type="match status" value="1"/>
</dbReference>
<dbReference type="SUPFAM" id="SSF52540">
    <property type="entry name" value="P-loop containing nucleoside triphosphate hydrolases"/>
    <property type="match status" value="1"/>
</dbReference>
<dbReference type="InterPro" id="IPR032675">
    <property type="entry name" value="LRR_dom_sf"/>
</dbReference>
<reference evidence="5 6" key="1">
    <citation type="journal article" date="2022" name="Nat. Genet.">
        <title>Improved pea reference genome and pan-genome highlight genomic features and evolutionary characteristics.</title>
        <authorList>
            <person name="Yang T."/>
            <person name="Liu R."/>
            <person name="Luo Y."/>
            <person name="Hu S."/>
            <person name="Wang D."/>
            <person name="Wang C."/>
            <person name="Pandey M.K."/>
            <person name="Ge S."/>
            <person name="Xu Q."/>
            <person name="Li N."/>
            <person name="Li G."/>
            <person name="Huang Y."/>
            <person name="Saxena R.K."/>
            <person name="Ji Y."/>
            <person name="Li M."/>
            <person name="Yan X."/>
            <person name="He Y."/>
            <person name="Liu Y."/>
            <person name="Wang X."/>
            <person name="Xiang C."/>
            <person name="Varshney R.K."/>
            <person name="Ding H."/>
            <person name="Gao S."/>
            <person name="Zong X."/>
        </authorList>
    </citation>
    <scope>NUCLEOTIDE SEQUENCE [LARGE SCALE GENOMIC DNA]</scope>
    <source>
        <strain evidence="5 6">cv. Zhongwan 6</strain>
    </source>
</reference>
<dbReference type="SUPFAM" id="SSF52047">
    <property type="entry name" value="RNI-like"/>
    <property type="match status" value="1"/>
</dbReference>
<dbReference type="Gene3D" id="1.10.10.10">
    <property type="entry name" value="Winged helix-like DNA-binding domain superfamily/Winged helix DNA-binding domain"/>
    <property type="match status" value="1"/>
</dbReference>
<evidence type="ECO:0000259" key="4">
    <source>
        <dbReference type="PROSITE" id="PS51153"/>
    </source>
</evidence>
<evidence type="ECO:0000313" key="5">
    <source>
        <dbReference type="EMBL" id="KAI5418164.1"/>
    </source>
</evidence>
<dbReference type="Gramene" id="Psat4g088480.1">
    <property type="protein sequence ID" value="Psat4g088480.1.cds"/>
    <property type="gene ID" value="Psat4g088480"/>
</dbReference>
<dbReference type="Gene3D" id="3.80.10.10">
    <property type="entry name" value="Ribonuclease Inhibitor"/>
    <property type="match status" value="1"/>
</dbReference>
<proteinExistence type="inferred from homology"/>
<accession>A0A9D5ATE2</accession>
<dbReference type="OrthoDB" id="1375489at2759"/>
<keyword evidence="2" id="KW-0677">Repeat</keyword>
<keyword evidence="3" id="KW-0611">Plant defense</keyword>
<dbReference type="AlphaFoldDB" id="A0A9D5ATE2"/>